<protein>
    <submittedName>
        <fullName evidence="3">Tannase</fullName>
    </submittedName>
</protein>
<evidence type="ECO:0000259" key="2">
    <source>
        <dbReference type="Pfam" id="PF20434"/>
    </source>
</evidence>
<accession>A0A9D5X5C3</accession>
<dbReference type="Gene3D" id="3.40.50.1820">
    <property type="entry name" value="alpha/beta hydrolase"/>
    <property type="match status" value="1"/>
</dbReference>
<dbReference type="AlphaFoldDB" id="A0A9D5X5C3"/>
<dbReference type="SUPFAM" id="SSF53474">
    <property type="entry name" value="alpha/beta-Hydrolases"/>
    <property type="match status" value="1"/>
</dbReference>
<name>A0A9D5X5C3_9ACTN</name>
<feature type="signal peptide" evidence="1">
    <location>
        <begin position="1"/>
        <end position="21"/>
    </location>
</feature>
<feature type="domain" description="BD-FAE-like" evidence="2">
    <location>
        <begin position="183"/>
        <end position="228"/>
    </location>
</feature>
<dbReference type="InterPro" id="IPR049492">
    <property type="entry name" value="BD-FAE-like_dom"/>
</dbReference>
<dbReference type="InterPro" id="IPR029058">
    <property type="entry name" value="AB_hydrolase_fold"/>
</dbReference>
<evidence type="ECO:0000313" key="3">
    <source>
        <dbReference type="EMBL" id="MBF4802570.1"/>
    </source>
</evidence>
<proteinExistence type="predicted"/>
<feature type="chain" id="PRO_5039446574" evidence="1">
    <location>
        <begin position="22"/>
        <end position="607"/>
    </location>
</feature>
<evidence type="ECO:0000256" key="1">
    <source>
        <dbReference type="SAM" id="SignalP"/>
    </source>
</evidence>
<dbReference type="PROSITE" id="PS51318">
    <property type="entry name" value="TAT"/>
    <property type="match status" value="1"/>
</dbReference>
<dbReference type="InterPro" id="IPR006311">
    <property type="entry name" value="TAT_signal"/>
</dbReference>
<dbReference type="PROSITE" id="PS51257">
    <property type="entry name" value="PROKAR_LIPOPROTEIN"/>
    <property type="match status" value="1"/>
</dbReference>
<evidence type="ECO:0000313" key="4">
    <source>
        <dbReference type="Proteomes" id="UP000787322"/>
    </source>
</evidence>
<dbReference type="InterPro" id="IPR048121">
    <property type="entry name" value="Tannase_A"/>
</dbReference>
<sequence>MAFTRKEFLSLSALGAAGTLAACTPQARTSEDTNQPASNVDLEEFKSLKLDMTQWSYDEDNDCYYQLGIQYCTKPASKSVNTLSVFVPGKYFSGTKKGSTYECEVSEKAVVGSFTARTAPIVMPINTATLFPQSAPTSYAYEGLAPYLEAGFVYVYAGFRGRSAGYDSTTGSDELYAGGSPWPAVDFKAAIRYLRYNNELLPCNTSKIFVFGFAAGGGLSAVLGTSGDSPLYTPYLKAVGAATHSEKGEQISDSIYGSASWCPATSYDLADAAYEWSAGQYADATDSRAEGVWTQPLSQDLAGAYASFVNNMDLLDSNDSKVSLDETNSGVYTAGSYADLLINELKTSANNFVRDNAFPYTSTPQRLEEPTFPGDPNLATVRGTDNAAPATQQVQSTIYDTAEHYFGSLNSESIWVVYNLRRQSVELENLRGFSRALRGASLPVGAFDAPDRSTRANQLFGIGEQSTLHFDEQTADLIKKNLDTYMKLADWKSSYANDWTSDLNKADTLENDIPTRVDMFNPLYFTSASYKGYQTASVAPYWRINEGVQNTDTSICTSFNLGLSLKHFSGVSSVDYTLVWDKGHVLAERTGNATANLVSWIVSSASA</sequence>
<comment type="caution">
    <text evidence="3">The sequence shown here is derived from an EMBL/GenBank/DDBJ whole genome shotgun (WGS) entry which is preliminary data.</text>
</comment>
<organism evidence="3 4">
    <name type="scientific">Lancefieldella parvula</name>
    <dbReference type="NCBI Taxonomy" id="1382"/>
    <lineage>
        <taxon>Bacteria</taxon>
        <taxon>Bacillati</taxon>
        <taxon>Actinomycetota</taxon>
        <taxon>Coriobacteriia</taxon>
        <taxon>Coriobacteriales</taxon>
        <taxon>Atopobiaceae</taxon>
        <taxon>Lancefieldella</taxon>
    </lineage>
</organism>
<dbReference type="Proteomes" id="UP000787322">
    <property type="component" value="Unassembled WGS sequence"/>
</dbReference>
<gene>
    <name evidence="3" type="ORF">HXK24_01930</name>
</gene>
<dbReference type="NCBIfam" id="NF041555">
    <property type="entry name" value="tannase_A"/>
    <property type="match status" value="1"/>
</dbReference>
<keyword evidence="1" id="KW-0732">Signal</keyword>
<reference evidence="3" key="1">
    <citation type="submission" date="2020-04" db="EMBL/GenBank/DDBJ databases">
        <title>Deep metagenomics examines the oral microbiome during advanced dental caries in children, revealing novel taxa and co-occurrences with host molecules.</title>
        <authorList>
            <person name="Baker J.L."/>
            <person name="Morton J.T."/>
            <person name="Dinis M."/>
            <person name="Alvarez R."/>
            <person name="Tran N.C."/>
            <person name="Knight R."/>
            <person name="Edlund A."/>
        </authorList>
    </citation>
    <scope>NUCLEOTIDE SEQUENCE</scope>
    <source>
        <strain evidence="3">JCVI_3_bin.11</strain>
    </source>
</reference>
<dbReference type="Pfam" id="PF20434">
    <property type="entry name" value="BD-FAE"/>
    <property type="match status" value="1"/>
</dbReference>
<dbReference type="EMBL" id="JABZGU010000023">
    <property type="protein sequence ID" value="MBF4802570.1"/>
    <property type="molecule type" value="Genomic_DNA"/>
</dbReference>